<evidence type="ECO:0000313" key="2">
    <source>
        <dbReference type="EMBL" id="KAK5606387.1"/>
    </source>
</evidence>
<accession>A0AAV9RBN7</accession>
<name>A0AAV9RBN7_9TELE</name>
<gene>
    <name evidence="2" type="ORF">CRENBAI_021859</name>
</gene>
<feature type="chain" id="PRO_5043451838" evidence="1">
    <location>
        <begin position="22"/>
        <end position="145"/>
    </location>
</feature>
<proteinExistence type="predicted"/>
<keyword evidence="1" id="KW-0732">Signal</keyword>
<reference evidence="2 3" key="1">
    <citation type="submission" date="2021-06" db="EMBL/GenBank/DDBJ databases">
        <authorList>
            <person name="Palmer J.M."/>
        </authorList>
    </citation>
    <scope>NUCLEOTIDE SEQUENCE [LARGE SCALE GENOMIC DNA]</scope>
    <source>
        <strain evidence="2 3">MEX-2019</strain>
        <tissue evidence="2">Muscle</tissue>
    </source>
</reference>
<evidence type="ECO:0000313" key="3">
    <source>
        <dbReference type="Proteomes" id="UP001311232"/>
    </source>
</evidence>
<dbReference type="EMBL" id="JAHHUM010002078">
    <property type="protein sequence ID" value="KAK5606387.1"/>
    <property type="molecule type" value="Genomic_DNA"/>
</dbReference>
<feature type="signal peptide" evidence="1">
    <location>
        <begin position="1"/>
        <end position="21"/>
    </location>
</feature>
<protein>
    <submittedName>
        <fullName evidence="2">Uncharacterized protein</fullName>
    </submittedName>
</protein>
<evidence type="ECO:0000256" key="1">
    <source>
        <dbReference type="SAM" id="SignalP"/>
    </source>
</evidence>
<keyword evidence="3" id="KW-1185">Reference proteome</keyword>
<sequence length="145" mass="16318">MAQNIIEMLLVQSLLAVQTVALPTFEKKAFEPKTEQDNSKWSKFKKDLIFNGSAEFISGAYKSYADTRESVPPRGVFLSQRNHSYVPSRAVAFSLQQGPPTRLEAVEVFYQMLQPDFFNDALVQAGIKEKNKNNRAGKKAVALLF</sequence>
<comment type="caution">
    <text evidence="2">The sequence shown here is derived from an EMBL/GenBank/DDBJ whole genome shotgun (WGS) entry which is preliminary data.</text>
</comment>
<dbReference type="AlphaFoldDB" id="A0AAV9RBN7"/>
<dbReference type="Proteomes" id="UP001311232">
    <property type="component" value="Unassembled WGS sequence"/>
</dbReference>
<organism evidence="2 3">
    <name type="scientific">Crenichthys baileyi</name>
    <name type="common">White River springfish</name>
    <dbReference type="NCBI Taxonomy" id="28760"/>
    <lineage>
        <taxon>Eukaryota</taxon>
        <taxon>Metazoa</taxon>
        <taxon>Chordata</taxon>
        <taxon>Craniata</taxon>
        <taxon>Vertebrata</taxon>
        <taxon>Euteleostomi</taxon>
        <taxon>Actinopterygii</taxon>
        <taxon>Neopterygii</taxon>
        <taxon>Teleostei</taxon>
        <taxon>Neoteleostei</taxon>
        <taxon>Acanthomorphata</taxon>
        <taxon>Ovalentaria</taxon>
        <taxon>Atherinomorphae</taxon>
        <taxon>Cyprinodontiformes</taxon>
        <taxon>Goodeidae</taxon>
        <taxon>Crenichthys</taxon>
    </lineage>
</organism>